<dbReference type="PANTHER" id="PTHR43214:SF43">
    <property type="entry name" value="TWO-COMPONENT RESPONSE REGULATOR"/>
    <property type="match status" value="1"/>
</dbReference>
<evidence type="ECO:0000256" key="3">
    <source>
        <dbReference type="PROSITE-ProRule" id="PRU00169"/>
    </source>
</evidence>
<dbReference type="AlphaFoldDB" id="A0A6P2CYV1"/>
<feature type="region of interest" description="Disordered" evidence="4">
    <location>
        <begin position="1"/>
        <end position="23"/>
    </location>
</feature>
<dbReference type="InterPro" id="IPR011006">
    <property type="entry name" value="CheY-like_superfamily"/>
</dbReference>
<dbReference type="Gene3D" id="3.40.50.2300">
    <property type="match status" value="1"/>
</dbReference>
<dbReference type="SUPFAM" id="SSF46894">
    <property type="entry name" value="C-terminal effector domain of the bipartite response regulators"/>
    <property type="match status" value="1"/>
</dbReference>
<dbReference type="PANTHER" id="PTHR43214">
    <property type="entry name" value="TWO-COMPONENT RESPONSE REGULATOR"/>
    <property type="match status" value="1"/>
</dbReference>
<evidence type="ECO:0008006" key="9">
    <source>
        <dbReference type="Google" id="ProtNLM"/>
    </source>
</evidence>
<dbReference type="GO" id="GO:0006355">
    <property type="term" value="P:regulation of DNA-templated transcription"/>
    <property type="evidence" value="ECO:0007669"/>
    <property type="project" value="InterPro"/>
</dbReference>
<evidence type="ECO:0000259" key="5">
    <source>
        <dbReference type="PROSITE" id="PS50043"/>
    </source>
</evidence>
<feature type="domain" description="Response regulatory" evidence="6">
    <location>
        <begin position="28"/>
        <end position="144"/>
    </location>
</feature>
<dbReference type="PROSITE" id="PS50043">
    <property type="entry name" value="HTH_LUXR_2"/>
    <property type="match status" value="1"/>
</dbReference>
<evidence type="ECO:0000256" key="2">
    <source>
        <dbReference type="ARBA" id="ARBA00023125"/>
    </source>
</evidence>
<keyword evidence="1" id="KW-0597">Phosphoprotein</keyword>
<dbReference type="CDD" id="cd06170">
    <property type="entry name" value="LuxR_C_like"/>
    <property type="match status" value="1"/>
</dbReference>
<organism evidence="7 8">
    <name type="scientific">Gemmata massiliana</name>
    <dbReference type="NCBI Taxonomy" id="1210884"/>
    <lineage>
        <taxon>Bacteria</taxon>
        <taxon>Pseudomonadati</taxon>
        <taxon>Planctomycetota</taxon>
        <taxon>Planctomycetia</taxon>
        <taxon>Gemmatales</taxon>
        <taxon>Gemmataceae</taxon>
        <taxon>Gemmata</taxon>
    </lineage>
</organism>
<dbReference type="SMART" id="SM00448">
    <property type="entry name" value="REC"/>
    <property type="match status" value="1"/>
</dbReference>
<dbReference type="SMART" id="SM00421">
    <property type="entry name" value="HTH_LUXR"/>
    <property type="match status" value="1"/>
</dbReference>
<dbReference type="InterPro" id="IPR016032">
    <property type="entry name" value="Sig_transdc_resp-reg_C-effctor"/>
</dbReference>
<comment type="caution">
    <text evidence="3">Lacks conserved residue(s) required for the propagation of feature annotation.</text>
</comment>
<evidence type="ECO:0000259" key="6">
    <source>
        <dbReference type="PROSITE" id="PS50110"/>
    </source>
</evidence>
<evidence type="ECO:0000256" key="1">
    <source>
        <dbReference type="ARBA" id="ARBA00022553"/>
    </source>
</evidence>
<dbReference type="InterPro" id="IPR000792">
    <property type="entry name" value="Tscrpt_reg_LuxR_C"/>
</dbReference>
<evidence type="ECO:0000256" key="4">
    <source>
        <dbReference type="SAM" id="MobiDB-lite"/>
    </source>
</evidence>
<dbReference type="InterPro" id="IPR039420">
    <property type="entry name" value="WalR-like"/>
</dbReference>
<accession>A0A6P2CYV1</accession>
<dbReference type="PRINTS" id="PR00038">
    <property type="entry name" value="HTHLUXR"/>
</dbReference>
<feature type="domain" description="HTH luxR-type" evidence="5">
    <location>
        <begin position="168"/>
        <end position="233"/>
    </location>
</feature>
<evidence type="ECO:0000313" key="7">
    <source>
        <dbReference type="EMBL" id="VTR93566.1"/>
    </source>
</evidence>
<keyword evidence="8" id="KW-1185">Reference proteome</keyword>
<gene>
    <name evidence="7" type="ORF">SOIL9_41480</name>
</gene>
<proteinExistence type="predicted"/>
<keyword evidence="2" id="KW-0238">DNA-binding</keyword>
<dbReference type="GO" id="GO:0000160">
    <property type="term" value="P:phosphorelay signal transduction system"/>
    <property type="evidence" value="ECO:0007669"/>
    <property type="project" value="InterPro"/>
</dbReference>
<dbReference type="GO" id="GO:0003677">
    <property type="term" value="F:DNA binding"/>
    <property type="evidence" value="ECO:0007669"/>
    <property type="project" value="UniProtKB-KW"/>
</dbReference>
<dbReference type="RefSeq" id="WP_162668273.1">
    <property type="nucleotide sequence ID" value="NZ_LR593886.1"/>
</dbReference>
<sequence length="252" mass="27036">MSYPPAQGSGPLPHAPRENAPSRRPDATVLVADPHPVVREGVKALLNAQPDMQVVGEAHDGITALGLVAELRPDVLILETDLPGLDGVQVAGQGHEVHPGCKPLVLTTCEQPGQVQLLFRFGARGYVLKRAPTEQLVQAVRTVAAGGTYLDPEVADYIVASSHNPTETDGTADTLSNRELLVMRLIALGYSNKEIAARLNLSVKTVETYKARAMAKLELSTRADLMRHAIRNGWLSDEPELVLAVATGNRPE</sequence>
<dbReference type="SUPFAM" id="SSF52172">
    <property type="entry name" value="CheY-like"/>
    <property type="match status" value="1"/>
</dbReference>
<protein>
    <recommendedName>
        <fullName evidence="9">Response regulatory domain-containing protein</fullName>
    </recommendedName>
</protein>
<dbReference type="InterPro" id="IPR058245">
    <property type="entry name" value="NreC/VraR/RcsB-like_REC"/>
</dbReference>
<dbReference type="PROSITE" id="PS50110">
    <property type="entry name" value="RESPONSE_REGULATORY"/>
    <property type="match status" value="1"/>
</dbReference>
<dbReference type="KEGG" id="gms:SOIL9_41480"/>
<dbReference type="Proteomes" id="UP000464178">
    <property type="component" value="Chromosome"/>
</dbReference>
<dbReference type="EMBL" id="LR593886">
    <property type="protein sequence ID" value="VTR93566.1"/>
    <property type="molecule type" value="Genomic_DNA"/>
</dbReference>
<dbReference type="CDD" id="cd17535">
    <property type="entry name" value="REC_NarL-like"/>
    <property type="match status" value="1"/>
</dbReference>
<dbReference type="Pfam" id="PF00196">
    <property type="entry name" value="GerE"/>
    <property type="match status" value="1"/>
</dbReference>
<name>A0A6P2CYV1_9BACT</name>
<dbReference type="Pfam" id="PF00072">
    <property type="entry name" value="Response_reg"/>
    <property type="match status" value="1"/>
</dbReference>
<dbReference type="InterPro" id="IPR001789">
    <property type="entry name" value="Sig_transdc_resp-reg_receiver"/>
</dbReference>
<evidence type="ECO:0000313" key="8">
    <source>
        <dbReference type="Proteomes" id="UP000464178"/>
    </source>
</evidence>
<reference evidence="7 8" key="1">
    <citation type="submission" date="2019-05" db="EMBL/GenBank/DDBJ databases">
        <authorList>
            <consortium name="Science for Life Laboratories"/>
        </authorList>
    </citation>
    <scope>NUCLEOTIDE SEQUENCE [LARGE SCALE GENOMIC DNA]</scope>
    <source>
        <strain evidence="7">Soil9</strain>
    </source>
</reference>
<dbReference type="PROSITE" id="PS00622">
    <property type="entry name" value="HTH_LUXR_1"/>
    <property type="match status" value="1"/>
</dbReference>